<proteinExistence type="predicted"/>
<dbReference type="EMBL" id="KZ302033">
    <property type="protein sequence ID" value="PFH49301.1"/>
    <property type="molecule type" value="Genomic_DNA"/>
</dbReference>
<gene>
    <name evidence="1" type="ORF">AMATHDRAFT_63430</name>
</gene>
<organism evidence="1 2">
    <name type="scientific">Amanita thiersii Skay4041</name>
    <dbReference type="NCBI Taxonomy" id="703135"/>
    <lineage>
        <taxon>Eukaryota</taxon>
        <taxon>Fungi</taxon>
        <taxon>Dikarya</taxon>
        <taxon>Basidiomycota</taxon>
        <taxon>Agaricomycotina</taxon>
        <taxon>Agaricomycetes</taxon>
        <taxon>Agaricomycetidae</taxon>
        <taxon>Agaricales</taxon>
        <taxon>Pluteineae</taxon>
        <taxon>Amanitaceae</taxon>
        <taxon>Amanita</taxon>
    </lineage>
</organism>
<reference evidence="1 2" key="1">
    <citation type="submission" date="2014-02" db="EMBL/GenBank/DDBJ databases">
        <title>Transposable element dynamics among asymbiotic and ectomycorrhizal Amanita fungi.</title>
        <authorList>
            <consortium name="DOE Joint Genome Institute"/>
            <person name="Hess J."/>
            <person name="Skrede I."/>
            <person name="Wolfe B."/>
            <person name="LaButti K."/>
            <person name="Ohm R.A."/>
            <person name="Grigoriev I.V."/>
            <person name="Pringle A."/>
        </authorList>
    </citation>
    <scope>NUCLEOTIDE SEQUENCE [LARGE SCALE GENOMIC DNA]</scope>
    <source>
        <strain evidence="1 2">SKay4041</strain>
    </source>
</reference>
<sequence length="66" mass="7272">MMDDDEVSVMKLLCFGVKTPRVALIGGRRGGKEVLAGMRRLTFCSSLHSTRLGVSTAHAKRVRLVR</sequence>
<dbReference type="AlphaFoldDB" id="A0A2A9NLV1"/>
<dbReference type="Proteomes" id="UP000242287">
    <property type="component" value="Unassembled WGS sequence"/>
</dbReference>
<name>A0A2A9NLV1_9AGAR</name>
<evidence type="ECO:0000313" key="2">
    <source>
        <dbReference type="Proteomes" id="UP000242287"/>
    </source>
</evidence>
<accession>A0A2A9NLV1</accession>
<protein>
    <submittedName>
        <fullName evidence="1">Uncharacterized protein</fullName>
    </submittedName>
</protein>
<evidence type="ECO:0000313" key="1">
    <source>
        <dbReference type="EMBL" id="PFH49301.1"/>
    </source>
</evidence>
<keyword evidence="2" id="KW-1185">Reference proteome</keyword>